<dbReference type="PANTHER" id="PTHR43102">
    <property type="entry name" value="SLR1143 PROTEIN"/>
    <property type="match status" value="1"/>
</dbReference>
<sequence>MQEPNVDNWFQAFSAEKKRQGAVDRSRVVSLRGSSELLRIVDEVRDHYRTPFAAISIIDRRSQLLLAERGLGYAETARSTAFCAVTIQQGGRALVVPDARTDVRFAGYESVTGDPYIRFYAGVPIHDDGGMALGAICVADNAPLAAGFDRSLLVRMAREAERAIAETLPPEPPAAPTAWRLRLDSDV</sequence>
<dbReference type="SUPFAM" id="SSF55781">
    <property type="entry name" value="GAF domain-like"/>
    <property type="match status" value="1"/>
</dbReference>
<gene>
    <name evidence="2" type="ORF">V8201_15350</name>
</gene>
<evidence type="ECO:0000259" key="1">
    <source>
        <dbReference type="Pfam" id="PF01590"/>
    </source>
</evidence>
<dbReference type="EMBL" id="JBBBDM010000009">
    <property type="protein sequence ID" value="MEI5688467.1"/>
    <property type="molecule type" value="Genomic_DNA"/>
</dbReference>
<comment type="caution">
    <text evidence="2">The sequence shown here is derived from an EMBL/GenBank/DDBJ whole genome shotgun (WGS) entry which is preliminary data.</text>
</comment>
<feature type="domain" description="GAF" evidence="1">
    <location>
        <begin position="38"/>
        <end position="164"/>
    </location>
</feature>
<name>A0ABU8H630_9SPHN</name>
<dbReference type="PANTHER" id="PTHR43102:SF2">
    <property type="entry name" value="GAF DOMAIN-CONTAINING PROTEIN"/>
    <property type="match status" value="1"/>
</dbReference>
<accession>A0ABU8H630</accession>
<evidence type="ECO:0000313" key="3">
    <source>
        <dbReference type="Proteomes" id="UP001367771"/>
    </source>
</evidence>
<dbReference type="RefSeq" id="WP_271300115.1">
    <property type="nucleotide sequence ID" value="NZ_JBBBDM010000009.1"/>
</dbReference>
<protein>
    <submittedName>
        <fullName evidence="2">GAF domain-containing protein</fullName>
    </submittedName>
</protein>
<organism evidence="2 3">
    <name type="scientific">Sphingomonas kyungheensis</name>
    <dbReference type="NCBI Taxonomy" id="1069987"/>
    <lineage>
        <taxon>Bacteria</taxon>
        <taxon>Pseudomonadati</taxon>
        <taxon>Pseudomonadota</taxon>
        <taxon>Alphaproteobacteria</taxon>
        <taxon>Sphingomonadales</taxon>
        <taxon>Sphingomonadaceae</taxon>
        <taxon>Sphingomonas</taxon>
    </lineage>
</organism>
<evidence type="ECO:0000313" key="2">
    <source>
        <dbReference type="EMBL" id="MEI5688467.1"/>
    </source>
</evidence>
<reference evidence="2 3" key="1">
    <citation type="journal article" date="2013" name="Int. J. Syst. Evol. Microbiol.">
        <title>Sphingomonas kyungheensis sp. nov., a bacterium with ginsenoside-converting activity isolated from soil of a ginseng field.</title>
        <authorList>
            <person name="Son H.M."/>
            <person name="Yang J.E."/>
            <person name="Park Y."/>
            <person name="Han C.K."/>
            <person name="Kim S.G."/>
            <person name="Kook M."/>
            <person name="Yi T.H."/>
        </authorList>
    </citation>
    <scope>NUCLEOTIDE SEQUENCE [LARGE SCALE GENOMIC DNA]</scope>
    <source>
        <strain evidence="2 3">LMG 26582</strain>
    </source>
</reference>
<dbReference type="InterPro" id="IPR003018">
    <property type="entry name" value="GAF"/>
</dbReference>
<dbReference type="Proteomes" id="UP001367771">
    <property type="component" value="Unassembled WGS sequence"/>
</dbReference>
<dbReference type="Pfam" id="PF01590">
    <property type="entry name" value="GAF"/>
    <property type="match status" value="1"/>
</dbReference>
<dbReference type="Gene3D" id="3.30.450.40">
    <property type="match status" value="1"/>
</dbReference>
<proteinExistence type="predicted"/>
<dbReference type="InterPro" id="IPR029016">
    <property type="entry name" value="GAF-like_dom_sf"/>
</dbReference>
<keyword evidence="3" id="KW-1185">Reference proteome</keyword>